<dbReference type="SUPFAM" id="SSF46689">
    <property type="entry name" value="Homeodomain-like"/>
    <property type="match status" value="1"/>
</dbReference>
<reference evidence="6" key="1">
    <citation type="submission" date="2023-09" db="EMBL/GenBank/DDBJ databases">
        <authorList>
            <consortium name="CW5 consortium"/>
            <person name="Lu C.-W."/>
        </authorList>
    </citation>
    <scope>NUCLEOTIDE SEQUENCE</scope>
    <source>
        <strain evidence="6">KPS</strain>
    </source>
</reference>
<dbReference type="Pfam" id="PF13426">
    <property type="entry name" value="PAS_9"/>
    <property type="match status" value="1"/>
</dbReference>
<dbReference type="InterPro" id="IPR025662">
    <property type="entry name" value="Sigma_54_int_dom_ATP-bd_1"/>
</dbReference>
<dbReference type="Gene3D" id="3.30.450.20">
    <property type="entry name" value="PAS domain"/>
    <property type="match status" value="1"/>
</dbReference>
<dbReference type="CDD" id="cd00130">
    <property type="entry name" value="PAS"/>
    <property type="match status" value="1"/>
</dbReference>
<feature type="domain" description="Sigma-54 factor interaction" evidence="3">
    <location>
        <begin position="137"/>
        <end position="366"/>
    </location>
</feature>
<dbReference type="NCBIfam" id="TIGR00229">
    <property type="entry name" value="sensory_box"/>
    <property type="match status" value="1"/>
</dbReference>
<dbReference type="PANTHER" id="PTHR32071:SF57">
    <property type="entry name" value="C4-DICARBOXYLATE TRANSPORT TRANSCRIPTIONAL REGULATORY PROTEIN DCTD"/>
    <property type="match status" value="1"/>
</dbReference>
<dbReference type="SUPFAM" id="SSF55785">
    <property type="entry name" value="PYP-like sensor domain (PAS domain)"/>
    <property type="match status" value="1"/>
</dbReference>
<evidence type="ECO:0000259" key="5">
    <source>
        <dbReference type="PROSITE" id="PS50113"/>
    </source>
</evidence>
<evidence type="ECO:0000259" key="4">
    <source>
        <dbReference type="PROSITE" id="PS50112"/>
    </source>
</evidence>
<dbReference type="InterPro" id="IPR027417">
    <property type="entry name" value="P-loop_NTPase"/>
</dbReference>
<gene>
    <name evidence="6" type="ORF">KPS_002918</name>
</gene>
<keyword evidence="1" id="KW-0547">Nucleotide-binding</keyword>
<organism evidence="6 7">
    <name type="scientific">Nitratidesulfovibrio liaohensis</name>
    <dbReference type="NCBI Taxonomy" id="2604158"/>
    <lineage>
        <taxon>Bacteria</taxon>
        <taxon>Pseudomonadati</taxon>
        <taxon>Thermodesulfobacteriota</taxon>
        <taxon>Desulfovibrionia</taxon>
        <taxon>Desulfovibrionales</taxon>
        <taxon>Desulfovibrionaceae</taxon>
        <taxon>Nitratidesulfovibrio</taxon>
    </lineage>
</organism>
<accession>A0ABY9QZB0</accession>
<dbReference type="InterPro" id="IPR003593">
    <property type="entry name" value="AAA+_ATPase"/>
</dbReference>
<feature type="domain" description="PAS" evidence="4">
    <location>
        <begin position="12"/>
        <end position="57"/>
    </location>
</feature>
<dbReference type="PROSITE" id="PS50112">
    <property type="entry name" value="PAS"/>
    <property type="match status" value="1"/>
</dbReference>
<dbReference type="SMART" id="SM00382">
    <property type="entry name" value="AAA"/>
    <property type="match status" value="1"/>
</dbReference>
<evidence type="ECO:0000256" key="2">
    <source>
        <dbReference type="ARBA" id="ARBA00022840"/>
    </source>
</evidence>
<dbReference type="InterPro" id="IPR002078">
    <property type="entry name" value="Sigma_54_int"/>
</dbReference>
<dbReference type="PROSITE" id="PS00675">
    <property type="entry name" value="SIGMA54_INTERACT_1"/>
    <property type="match status" value="1"/>
</dbReference>
<evidence type="ECO:0000313" key="7">
    <source>
        <dbReference type="Proteomes" id="UP001180616"/>
    </source>
</evidence>
<dbReference type="CDD" id="cd00009">
    <property type="entry name" value="AAA"/>
    <property type="match status" value="1"/>
</dbReference>
<name>A0ABY9QZB0_9BACT</name>
<dbReference type="Pfam" id="PF25601">
    <property type="entry name" value="AAA_lid_14"/>
    <property type="match status" value="1"/>
</dbReference>
<evidence type="ECO:0000259" key="3">
    <source>
        <dbReference type="PROSITE" id="PS50045"/>
    </source>
</evidence>
<dbReference type="InterPro" id="IPR000700">
    <property type="entry name" value="PAS-assoc_C"/>
</dbReference>
<dbReference type="SMART" id="SM00091">
    <property type="entry name" value="PAS"/>
    <property type="match status" value="1"/>
</dbReference>
<sequence length="480" mass="52303">MALPRDISCETIMESVADGVFTVDLDWRITSFNRAAAEITGVPPHEALGRRCRDVFHSSICDGACVLRACIEQDMPLGNRSVFILRPDGRKVPVSISGAPLRDRRGRLMGGVETFRDLSALHLMRKQLDGQHTVEDIVTRSAAMVRLLGILPQVAASDAPVLVLGESGTGKELFARAIHNLSPRRGRPFVGVNCGALPEHLLESELFGYKAGAFTDARRDKPGRFALADDGTIFLDEIGDMPLPLQVKLLRVLQEKVYEPLGGVRPEAAPARVIAATNRDLERLAGEGGFRSDLYYRLNVVMLRLPALRERPEDVPLLLDHFVAQRNLLSGKEIEGVSEDVLHLLLRYPFPGNVREMENIVEYAFILCPRGFIQLEHLPEYLLGAQTPPVCRPTGQPAGPAGPMVAVAAGQGRTTPARAVPVLSTPAQAVTSSPRTMAAAKLDAAREALRRHGGRVMAACRELDISKDTLRRILKGGGVD</sequence>
<keyword evidence="7" id="KW-1185">Reference proteome</keyword>
<dbReference type="PROSITE" id="PS50113">
    <property type="entry name" value="PAC"/>
    <property type="match status" value="1"/>
</dbReference>
<dbReference type="Pfam" id="PF00158">
    <property type="entry name" value="Sigma54_activat"/>
    <property type="match status" value="1"/>
</dbReference>
<dbReference type="InterPro" id="IPR058031">
    <property type="entry name" value="AAA_lid_NorR"/>
</dbReference>
<feature type="domain" description="PAC" evidence="5">
    <location>
        <begin position="78"/>
        <end position="130"/>
    </location>
</feature>
<dbReference type="PANTHER" id="PTHR32071">
    <property type="entry name" value="TRANSCRIPTIONAL REGULATORY PROTEIN"/>
    <property type="match status" value="1"/>
</dbReference>
<keyword evidence="2" id="KW-0067">ATP-binding</keyword>
<evidence type="ECO:0000256" key="1">
    <source>
        <dbReference type="ARBA" id="ARBA00022741"/>
    </source>
</evidence>
<protein>
    <submittedName>
        <fullName evidence="6">Sigma 54-interacting transcriptional regulator</fullName>
    </submittedName>
</protein>
<evidence type="ECO:0000313" key="6">
    <source>
        <dbReference type="EMBL" id="WMW64851.1"/>
    </source>
</evidence>
<dbReference type="EMBL" id="CP133659">
    <property type="protein sequence ID" value="WMW64851.1"/>
    <property type="molecule type" value="Genomic_DNA"/>
</dbReference>
<dbReference type="RefSeq" id="WP_309540914.1">
    <property type="nucleotide sequence ID" value="NZ_CP133659.1"/>
</dbReference>
<dbReference type="InterPro" id="IPR000014">
    <property type="entry name" value="PAS"/>
</dbReference>
<dbReference type="Gene3D" id="1.10.8.60">
    <property type="match status" value="1"/>
</dbReference>
<proteinExistence type="predicted"/>
<dbReference type="InterPro" id="IPR009057">
    <property type="entry name" value="Homeodomain-like_sf"/>
</dbReference>
<dbReference type="SUPFAM" id="SSF52540">
    <property type="entry name" value="P-loop containing nucleoside triphosphate hydrolases"/>
    <property type="match status" value="1"/>
</dbReference>
<dbReference type="Proteomes" id="UP001180616">
    <property type="component" value="Chromosome"/>
</dbReference>
<dbReference type="PROSITE" id="PS50045">
    <property type="entry name" value="SIGMA54_INTERACT_4"/>
    <property type="match status" value="1"/>
</dbReference>
<dbReference type="Gene3D" id="3.40.50.300">
    <property type="entry name" value="P-loop containing nucleotide triphosphate hydrolases"/>
    <property type="match status" value="1"/>
</dbReference>
<dbReference type="InterPro" id="IPR035965">
    <property type="entry name" value="PAS-like_dom_sf"/>
</dbReference>